<sequence length="47" mass="5152">MTRYQLRVSDPIPNDPVPIPNPIPKPQPIPEPPVDPDPHPIVVPPAC</sequence>
<evidence type="ECO:0000313" key="2">
    <source>
        <dbReference type="EMBL" id="ADO48692.1"/>
    </source>
</evidence>
<dbReference type="Pfam" id="PF23677">
    <property type="entry name" value="YnaL"/>
    <property type="match status" value="1"/>
</dbReference>
<dbReference type="KEGG" id="esc:Entcl_2441"/>
<proteinExistence type="predicted"/>
<dbReference type="HOGENOM" id="CLU_195216_1_0_6"/>
<name>E3G8X1_ENTLS</name>
<gene>
    <name evidence="2" type="ordered locus">Entcl_2441</name>
</gene>
<dbReference type="InterPro" id="IPR056956">
    <property type="entry name" value="YnaL-like"/>
</dbReference>
<feature type="region of interest" description="Disordered" evidence="1">
    <location>
        <begin position="1"/>
        <end position="47"/>
    </location>
</feature>
<reference evidence="3" key="1">
    <citation type="submission" date="2010-10" db="EMBL/GenBank/DDBJ databases">
        <title>Complete sequence of Enterobacter cloacae SCF1.</title>
        <authorList>
            <consortium name="US DOE Joint Genome Institute"/>
            <person name="Lucas S."/>
            <person name="Copeland A."/>
            <person name="Lapidus A."/>
            <person name="Cheng J.-F."/>
            <person name="Bruce D."/>
            <person name="Goodwin L."/>
            <person name="Pitluck S."/>
            <person name="Davenport K."/>
            <person name="Detter J.C."/>
            <person name="Han C."/>
            <person name="Tapia R."/>
            <person name="Land M."/>
            <person name="Hauser L."/>
            <person name="Chang Y.-J."/>
            <person name="Jeffries C."/>
            <person name="Kyrpides N."/>
            <person name="Ivanova N."/>
            <person name="Mikhailova N."/>
            <person name="DeAngelis K."/>
            <person name="Arkin A.P."/>
            <person name="Chivian D."/>
            <person name="Edwards B."/>
            <person name="Woo H."/>
            <person name="Hazen T.C."/>
            <person name="Woyke T."/>
        </authorList>
    </citation>
    <scope>NUCLEOTIDE SEQUENCE [LARGE SCALE GENOMIC DNA]</scope>
    <source>
        <strain evidence="3">SCF1</strain>
    </source>
</reference>
<feature type="compositionally biased region" description="Pro residues" evidence="1">
    <location>
        <begin position="13"/>
        <end position="47"/>
    </location>
</feature>
<dbReference type="AlphaFoldDB" id="E3G8X1"/>
<evidence type="ECO:0000256" key="1">
    <source>
        <dbReference type="SAM" id="MobiDB-lite"/>
    </source>
</evidence>
<protein>
    <submittedName>
        <fullName evidence="2">Uncharacterized protein</fullName>
    </submittedName>
</protein>
<dbReference type="EMBL" id="CP002272">
    <property type="protein sequence ID" value="ADO48692.1"/>
    <property type="molecule type" value="Genomic_DNA"/>
</dbReference>
<reference evidence="2 3" key="2">
    <citation type="journal article" date="2011" name="Stand. Genomic Sci.">
        <title>Complete genome sequence of 'Enterobacter lignolyticus' SCF1.</title>
        <authorList>
            <person name="Deangelis K.M."/>
            <person name="D'Haeseleer P."/>
            <person name="Chivian D."/>
            <person name="Fortney J.L."/>
            <person name="Khudyakov J."/>
            <person name="Simmons B."/>
            <person name="Woo H."/>
            <person name="Arkin A.P."/>
            <person name="Davenport K.W."/>
            <person name="Goodwin L."/>
            <person name="Chen A."/>
            <person name="Ivanova N."/>
            <person name="Kyrpides N.C."/>
            <person name="Mavromatis K."/>
            <person name="Woyke T."/>
            <person name="Hazen T.C."/>
        </authorList>
    </citation>
    <scope>NUCLEOTIDE SEQUENCE [LARGE SCALE GENOMIC DNA]</scope>
    <source>
        <strain evidence="2 3">SCF1</strain>
    </source>
</reference>
<dbReference type="Proteomes" id="UP000006872">
    <property type="component" value="Chromosome"/>
</dbReference>
<accession>E3G8X1</accession>
<keyword evidence="3" id="KW-1185">Reference proteome</keyword>
<evidence type="ECO:0000313" key="3">
    <source>
        <dbReference type="Proteomes" id="UP000006872"/>
    </source>
</evidence>
<organism evidence="2 3">
    <name type="scientific">Enterobacter lignolyticus (strain SCF1)</name>
    <dbReference type="NCBI Taxonomy" id="701347"/>
    <lineage>
        <taxon>Bacteria</taxon>
        <taxon>Pseudomonadati</taxon>
        <taxon>Pseudomonadota</taxon>
        <taxon>Gammaproteobacteria</taxon>
        <taxon>Enterobacterales</taxon>
        <taxon>Enterobacteriaceae</taxon>
        <taxon>Pluralibacter</taxon>
    </lineage>
</organism>